<dbReference type="GO" id="GO:0005886">
    <property type="term" value="C:plasma membrane"/>
    <property type="evidence" value="ECO:0007669"/>
    <property type="project" value="UniProtKB-SubCell"/>
</dbReference>
<keyword evidence="4 7" id="KW-0812">Transmembrane</keyword>
<dbReference type="PROSITE" id="PS50928">
    <property type="entry name" value="ABC_TM1"/>
    <property type="match status" value="1"/>
</dbReference>
<keyword evidence="2 7" id="KW-0813">Transport</keyword>
<dbReference type="InterPro" id="IPR000515">
    <property type="entry name" value="MetI-like"/>
</dbReference>
<organism evidence="9 10">
    <name type="scientific">Rhizobium aethiopicum</name>
    <dbReference type="NCBI Taxonomy" id="1138170"/>
    <lineage>
        <taxon>Bacteria</taxon>
        <taxon>Pseudomonadati</taxon>
        <taxon>Pseudomonadota</taxon>
        <taxon>Alphaproteobacteria</taxon>
        <taxon>Hyphomicrobiales</taxon>
        <taxon>Rhizobiaceae</taxon>
        <taxon>Rhizobium/Agrobacterium group</taxon>
        <taxon>Rhizobium</taxon>
    </lineage>
</organism>
<feature type="transmembrane region" description="Helical" evidence="7">
    <location>
        <begin position="94"/>
        <end position="119"/>
    </location>
</feature>
<evidence type="ECO:0000313" key="9">
    <source>
        <dbReference type="EMBL" id="MBB4190638.1"/>
    </source>
</evidence>
<name>A0A7W6Q6M9_9HYPH</name>
<feature type="transmembrane region" description="Helical" evidence="7">
    <location>
        <begin position="131"/>
        <end position="154"/>
    </location>
</feature>
<dbReference type="PANTHER" id="PTHR30151">
    <property type="entry name" value="ALKANE SULFONATE ABC TRANSPORTER-RELATED, MEMBRANE SUBUNIT"/>
    <property type="match status" value="1"/>
</dbReference>
<sequence length="309" mass="33103">MKSDTFKDKIVPVTTILLALIAIWYVAAILMNAPFQRDMDSRAGVTPTTMEFIGKTLAQPKPILPAPHQVAQNVYENTFLRSLSSSRSLVYHSWVTLSSTLLGFGFGMLLGILLAVLIVHNRAMDRSLMPWLVASQTIPILAIAPMIVIISYNVLTGDNALAHLLNLDSDASRLVSKALISTYLSFFPVAVGMVKGLRSPEILYLDLMRTYNASPMQTFWKLRVPASIPFLFTSMKVAIAASLVGAIVGELPTGAVAGIGSKLLAGSYYSQTIDIWAALVAGSLLAGVLVAIVGVAGKIVDRAMGGRPA</sequence>
<evidence type="ECO:0000256" key="1">
    <source>
        <dbReference type="ARBA" id="ARBA00004651"/>
    </source>
</evidence>
<accession>A0A7W6Q6M9</accession>
<feature type="transmembrane region" description="Helical" evidence="7">
    <location>
        <begin position="12"/>
        <end position="31"/>
    </location>
</feature>
<evidence type="ECO:0000256" key="5">
    <source>
        <dbReference type="ARBA" id="ARBA00022989"/>
    </source>
</evidence>
<evidence type="ECO:0000256" key="4">
    <source>
        <dbReference type="ARBA" id="ARBA00022692"/>
    </source>
</evidence>
<keyword evidence="6 7" id="KW-0472">Membrane</keyword>
<keyword evidence="10" id="KW-1185">Reference proteome</keyword>
<dbReference type="PANTHER" id="PTHR30151:SF20">
    <property type="entry name" value="ABC TRANSPORTER PERMEASE PROTEIN HI_0355-RELATED"/>
    <property type="match status" value="1"/>
</dbReference>
<dbReference type="Proteomes" id="UP000524492">
    <property type="component" value="Unassembled WGS sequence"/>
</dbReference>
<evidence type="ECO:0000313" key="10">
    <source>
        <dbReference type="Proteomes" id="UP000524492"/>
    </source>
</evidence>
<dbReference type="InterPro" id="IPR035906">
    <property type="entry name" value="MetI-like_sf"/>
</dbReference>
<dbReference type="AlphaFoldDB" id="A0A7W6Q6M9"/>
<evidence type="ECO:0000256" key="2">
    <source>
        <dbReference type="ARBA" id="ARBA00022448"/>
    </source>
</evidence>
<dbReference type="CDD" id="cd06261">
    <property type="entry name" value="TM_PBP2"/>
    <property type="match status" value="1"/>
</dbReference>
<evidence type="ECO:0000256" key="3">
    <source>
        <dbReference type="ARBA" id="ARBA00022475"/>
    </source>
</evidence>
<gene>
    <name evidence="9" type="ORF">GGD53_000771</name>
</gene>
<proteinExistence type="inferred from homology"/>
<comment type="similarity">
    <text evidence="7">Belongs to the binding-protein-dependent transport system permease family.</text>
</comment>
<comment type="subcellular location">
    <subcellularLocation>
        <location evidence="1 7">Cell membrane</location>
        <topology evidence="1 7">Multi-pass membrane protein</topology>
    </subcellularLocation>
</comment>
<feature type="domain" description="ABC transmembrane type-1" evidence="8">
    <location>
        <begin position="93"/>
        <end position="297"/>
    </location>
</feature>
<protein>
    <submittedName>
        <fullName evidence="9">NitT/TauT family transport system permease protein</fullName>
    </submittedName>
</protein>
<comment type="caution">
    <text evidence="9">The sequence shown here is derived from an EMBL/GenBank/DDBJ whole genome shotgun (WGS) entry which is preliminary data.</text>
</comment>
<evidence type="ECO:0000256" key="6">
    <source>
        <dbReference type="ARBA" id="ARBA00023136"/>
    </source>
</evidence>
<dbReference type="RefSeq" id="WP_184453727.1">
    <property type="nucleotide sequence ID" value="NZ_JACIFV010000002.1"/>
</dbReference>
<dbReference type="SUPFAM" id="SSF161098">
    <property type="entry name" value="MetI-like"/>
    <property type="match status" value="1"/>
</dbReference>
<keyword evidence="3" id="KW-1003">Cell membrane</keyword>
<feature type="transmembrane region" description="Helical" evidence="7">
    <location>
        <begin position="275"/>
        <end position="297"/>
    </location>
</feature>
<dbReference type="GO" id="GO:0055085">
    <property type="term" value="P:transmembrane transport"/>
    <property type="evidence" value="ECO:0007669"/>
    <property type="project" value="InterPro"/>
</dbReference>
<dbReference type="Pfam" id="PF00528">
    <property type="entry name" value="BPD_transp_1"/>
    <property type="match status" value="1"/>
</dbReference>
<keyword evidence="5 7" id="KW-1133">Transmembrane helix</keyword>
<evidence type="ECO:0000259" key="8">
    <source>
        <dbReference type="PROSITE" id="PS50928"/>
    </source>
</evidence>
<dbReference type="Gene3D" id="1.10.3720.10">
    <property type="entry name" value="MetI-like"/>
    <property type="match status" value="1"/>
</dbReference>
<evidence type="ECO:0000256" key="7">
    <source>
        <dbReference type="RuleBase" id="RU363032"/>
    </source>
</evidence>
<dbReference type="EMBL" id="JACIFV010000002">
    <property type="protein sequence ID" value="MBB4190638.1"/>
    <property type="molecule type" value="Genomic_DNA"/>
</dbReference>
<reference evidence="9 10" key="1">
    <citation type="submission" date="2020-08" db="EMBL/GenBank/DDBJ databases">
        <title>Genomic Encyclopedia of Type Strains, Phase IV (KMG-V): Genome sequencing to study the core and pangenomes of soil and plant-associated prokaryotes.</title>
        <authorList>
            <person name="Whitman W."/>
        </authorList>
    </citation>
    <scope>NUCLEOTIDE SEQUENCE [LARGE SCALE GENOMIC DNA]</scope>
    <source>
        <strain evidence="9 10">SEMIA 4074</strain>
    </source>
</reference>